<gene>
    <name evidence="1" type="ORF">DW663_05300</name>
</gene>
<dbReference type="Gene3D" id="3.90.1580.10">
    <property type="entry name" value="paralog of FGE (formylglycine-generating enzyme)"/>
    <property type="match status" value="1"/>
</dbReference>
<dbReference type="SUPFAM" id="SSF56436">
    <property type="entry name" value="C-type lectin-like"/>
    <property type="match status" value="1"/>
</dbReference>
<dbReference type="InterPro" id="IPR016187">
    <property type="entry name" value="CTDL_fold"/>
</dbReference>
<reference evidence="1 2" key="1">
    <citation type="submission" date="2018-08" db="EMBL/GenBank/DDBJ databases">
        <title>A genome reference for cultivated species of the human gut microbiota.</title>
        <authorList>
            <person name="Zou Y."/>
            <person name="Xue W."/>
            <person name="Luo G."/>
        </authorList>
    </citation>
    <scope>NUCLEOTIDE SEQUENCE [LARGE SCALE GENOMIC DNA]</scope>
    <source>
        <strain evidence="1 2">AM25-1</strain>
    </source>
</reference>
<accession>A0A414PXH5</accession>
<evidence type="ECO:0008006" key="3">
    <source>
        <dbReference type="Google" id="ProtNLM"/>
    </source>
</evidence>
<name>A0A414PXH5_FUSMR</name>
<evidence type="ECO:0000313" key="2">
    <source>
        <dbReference type="Proteomes" id="UP000284676"/>
    </source>
</evidence>
<comment type="caution">
    <text evidence="1">The sequence shown here is derived from an EMBL/GenBank/DDBJ whole genome shotgun (WGS) entry which is preliminary data.</text>
</comment>
<dbReference type="InterPro" id="IPR042095">
    <property type="entry name" value="SUMF_sf"/>
</dbReference>
<protein>
    <recommendedName>
        <fullName evidence="3">Sulfatase-modifying factor enzyme domain-containing protein</fullName>
    </recommendedName>
</protein>
<dbReference type="EMBL" id="QRHL01000005">
    <property type="protein sequence ID" value="RHF73278.1"/>
    <property type="molecule type" value="Genomic_DNA"/>
</dbReference>
<dbReference type="AlphaFoldDB" id="A0A414PXH5"/>
<sequence length="75" mass="8824">MYDCTGKVYERCSDTPHTIYVSNKRPYSYDSCVITRTLKGGNCYSDEWDCNIVYRGYAKATMKYDFFGFRVVRTL</sequence>
<dbReference type="Proteomes" id="UP000284676">
    <property type="component" value="Unassembled WGS sequence"/>
</dbReference>
<proteinExistence type="predicted"/>
<evidence type="ECO:0000313" key="1">
    <source>
        <dbReference type="EMBL" id="RHF73278.1"/>
    </source>
</evidence>
<dbReference type="RefSeq" id="WP_117708976.1">
    <property type="nucleotide sequence ID" value="NZ_CAEUHP010000001.1"/>
</dbReference>
<organism evidence="1 2">
    <name type="scientific">Fusobacterium mortiferum</name>
    <dbReference type="NCBI Taxonomy" id="850"/>
    <lineage>
        <taxon>Bacteria</taxon>
        <taxon>Fusobacteriati</taxon>
        <taxon>Fusobacteriota</taxon>
        <taxon>Fusobacteriia</taxon>
        <taxon>Fusobacteriales</taxon>
        <taxon>Fusobacteriaceae</taxon>
        <taxon>Fusobacterium</taxon>
    </lineage>
</organism>